<sequence length="129" mass="14501">MTNEELASLEPIIAQAWDQWDRQVRPPPRHTCKPPDGQPARGGGPSPAAPQVRKPRSSWVTHRRQHSPSPRRIITNIRRRKQTIFAHAFIARSSRRPFAPSASVPALPATLPPQLRPLQSQSCRPPPPR</sequence>
<comment type="caution">
    <text evidence="1">The sequence shown here is derived from an EMBL/GenBank/DDBJ whole genome shotgun (WGS) entry which is preliminary data.</text>
</comment>
<feature type="non-terminal residue" evidence="1">
    <location>
        <position position="129"/>
    </location>
</feature>
<proteinExistence type="predicted"/>
<accession>A0ACC0UEH6</accession>
<keyword evidence="2" id="KW-1185">Reference proteome</keyword>
<gene>
    <name evidence="1" type="ORF">F5148DRAFT_1188773</name>
</gene>
<evidence type="ECO:0000313" key="1">
    <source>
        <dbReference type="EMBL" id="KAI9509237.1"/>
    </source>
</evidence>
<organism evidence="1 2">
    <name type="scientific">Russula earlei</name>
    <dbReference type="NCBI Taxonomy" id="71964"/>
    <lineage>
        <taxon>Eukaryota</taxon>
        <taxon>Fungi</taxon>
        <taxon>Dikarya</taxon>
        <taxon>Basidiomycota</taxon>
        <taxon>Agaricomycotina</taxon>
        <taxon>Agaricomycetes</taxon>
        <taxon>Russulales</taxon>
        <taxon>Russulaceae</taxon>
        <taxon>Russula</taxon>
    </lineage>
</organism>
<name>A0ACC0UEH6_9AGAM</name>
<dbReference type="EMBL" id="JAGFNK010000068">
    <property type="protein sequence ID" value="KAI9509237.1"/>
    <property type="molecule type" value="Genomic_DNA"/>
</dbReference>
<protein>
    <submittedName>
        <fullName evidence="1">Uncharacterized protein</fullName>
    </submittedName>
</protein>
<reference evidence="1" key="1">
    <citation type="submission" date="2021-03" db="EMBL/GenBank/DDBJ databases">
        <title>Evolutionary priming and transition to the ectomycorrhizal habit in an iconic lineage of mushroom-forming fungi: is preadaptation a requirement?</title>
        <authorList>
            <consortium name="DOE Joint Genome Institute"/>
            <person name="Looney B.P."/>
            <person name="Miyauchi S."/>
            <person name="Morin E."/>
            <person name="Drula E."/>
            <person name="Courty P.E."/>
            <person name="Chicoki N."/>
            <person name="Fauchery L."/>
            <person name="Kohler A."/>
            <person name="Kuo A."/>
            <person name="LaButti K."/>
            <person name="Pangilinan J."/>
            <person name="Lipzen A."/>
            <person name="Riley R."/>
            <person name="Andreopoulos W."/>
            <person name="He G."/>
            <person name="Johnson J."/>
            <person name="Barry K.W."/>
            <person name="Grigoriev I.V."/>
            <person name="Nagy L."/>
            <person name="Hibbett D."/>
            <person name="Henrissat B."/>
            <person name="Matheny P.B."/>
            <person name="Labbe J."/>
            <person name="Martin A.F."/>
        </authorList>
    </citation>
    <scope>NUCLEOTIDE SEQUENCE</scope>
    <source>
        <strain evidence="1">BPL698</strain>
    </source>
</reference>
<dbReference type="Proteomes" id="UP001207468">
    <property type="component" value="Unassembled WGS sequence"/>
</dbReference>
<evidence type="ECO:0000313" key="2">
    <source>
        <dbReference type="Proteomes" id="UP001207468"/>
    </source>
</evidence>